<dbReference type="Proteomes" id="UP000029453">
    <property type="component" value="Unassembled WGS sequence"/>
</dbReference>
<evidence type="ECO:0000259" key="1">
    <source>
        <dbReference type="Pfam" id="PF22422"/>
    </source>
</evidence>
<keyword evidence="3" id="KW-1185">Reference proteome</keyword>
<dbReference type="GO" id="GO:0005975">
    <property type="term" value="P:carbohydrate metabolic process"/>
    <property type="evidence" value="ECO:0007669"/>
    <property type="project" value="InterPro"/>
</dbReference>
<evidence type="ECO:0000313" key="2">
    <source>
        <dbReference type="EMBL" id="GAC42405.1"/>
    </source>
</evidence>
<dbReference type="EMBL" id="BALG01000095">
    <property type="protein sequence ID" value="GAC42405.1"/>
    <property type="molecule type" value="Genomic_DNA"/>
</dbReference>
<gene>
    <name evidence="2" type="ORF">PPOP_1762</name>
</gene>
<name>M9LHP2_PAEPP</name>
<evidence type="ECO:0000313" key="3">
    <source>
        <dbReference type="Proteomes" id="UP000029453"/>
    </source>
</evidence>
<proteinExistence type="predicted"/>
<protein>
    <submittedName>
        <fullName evidence="2">Glycogen debranching enzyme</fullName>
    </submittedName>
</protein>
<dbReference type="Gene3D" id="1.50.10.10">
    <property type="match status" value="1"/>
</dbReference>
<sequence>MGEAEWAQRLEEEAEQLRARFESSFWMEDEQCYAIALDKVQRQVHSVTSNPGHLLMTGLPEASRAKALSQRLMKDDMFNGYGIRTMSTNAAGYYPMSYHNGSVWPHDNAMILLGLGKLGFKQEAARVISGLLQASSFFEYQRLPELFCGHRAETGHPVPYPTTCSPQAWSAGTSIVFLQAMLGLTRMPPSGRSRSRRSFRKEWID</sequence>
<dbReference type="RefSeq" id="WP_006285841.1">
    <property type="nucleotide sequence ID" value="NZ_BALG01000095.1"/>
</dbReference>
<accession>M9LHP2</accession>
<feature type="domain" description="Mannosylglycerate hydrolase MGH1-like glycoside hydrolase" evidence="1">
    <location>
        <begin position="2"/>
        <end position="134"/>
    </location>
</feature>
<reference evidence="2 3" key="1">
    <citation type="submission" date="2012-10" db="EMBL/GenBank/DDBJ databases">
        <title>Draft Genome Sequence of Paenibacillus popilliae ATCC 14706T.</title>
        <authorList>
            <person name="Iiyama K."/>
            <person name="Mori K."/>
            <person name="Mon H."/>
            <person name="Chieda Y."/>
            <person name="Lee J.M."/>
            <person name="Kusakabe T."/>
            <person name="Tashiro K."/>
            <person name="Asano S."/>
            <person name="Yasunaga-Aoki C."/>
            <person name="Shimizu S."/>
        </authorList>
    </citation>
    <scope>NUCLEOTIDE SEQUENCE [LARGE SCALE GENOMIC DNA]</scope>
    <source>
        <strain evidence="2 3">ATCC 14706</strain>
    </source>
</reference>
<dbReference type="SUPFAM" id="SSF48208">
    <property type="entry name" value="Six-hairpin glycosidases"/>
    <property type="match status" value="1"/>
</dbReference>
<dbReference type="InterPro" id="IPR054491">
    <property type="entry name" value="MGH1-like_GH"/>
</dbReference>
<dbReference type="InterPro" id="IPR012341">
    <property type="entry name" value="6hp_glycosidase-like_sf"/>
</dbReference>
<dbReference type="AlphaFoldDB" id="M9LHP2"/>
<comment type="caution">
    <text evidence="2">The sequence shown here is derived from an EMBL/GenBank/DDBJ whole genome shotgun (WGS) entry which is preliminary data.</text>
</comment>
<organism evidence="2 3">
    <name type="scientific">Paenibacillus popilliae ATCC 14706</name>
    <dbReference type="NCBI Taxonomy" id="1212764"/>
    <lineage>
        <taxon>Bacteria</taxon>
        <taxon>Bacillati</taxon>
        <taxon>Bacillota</taxon>
        <taxon>Bacilli</taxon>
        <taxon>Bacillales</taxon>
        <taxon>Paenibacillaceae</taxon>
        <taxon>Paenibacillus</taxon>
    </lineage>
</organism>
<dbReference type="InterPro" id="IPR008928">
    <property type="entry name" value="6-hairpin_glycosidase_sf"/>
</dbReference>
<dbReference type="Pfam" id="PF22422">
    <property type="entry name" value="MGH1-like_GH"/>
    <property type="match status" value="1"/>
</dbReference>